<dbReference type="Proteomes" id="UP000800035">
    <property type="component" value="Unassembled WGS sequence"/>
</dbReference>
<proteinExistence type="predicted"/>
<reference evidence="1" key="1">
    <citation type="journal article" date="2020" name="Stud. Mycol.">
        <title>101 Dothideomycetes genomes: a test case for predicting lifestyles and emergence of pathogens.</title>
        <authorList>
            <person name="Haridas S."/>
            <person name="Albert R."/>
            <person name="Binder M."/>
            <person name="Bloem J."/>
            <person name="Labutti K."/>
            <person name="Salamov A."/>
            <person name="Andreopoulos B."/>
            <person name="Baker S."/>
            <person name="Barry K."/>
            <person name="Bills G."/>
            <person name="Bluhm B."/>
            <person name="Cannon C."/>
            <person name="Castanera R."/>
            <person name="Culley D."/>
            <person name="Daum C."/>
            <person name="Ezra D."/>
            <person name="Gonzalez J."/>
            <person name="Henrissat B."/>
            <person name="Kuo A."/>
            <person name="Liang C."/>
            <person name="Lipzen A."/>
            <person name="Lutzoni F."/>
            <person name="Magnuson J."/>
            <person name="Mondo S."/>
            <person name="Nolan M."/>
            <person name="Ohm R."/>
            <person name="Pangilinan J."/>
            <person name="Park H.-J."/>
            <person name="Ramirez L."/>
            <person name="Alfaro M."/>
            <person name="Sun H."/>
            <person name="Tritt A."/>
            <person name="Yoshinaga Y."/>
            <person name="Zwiers L.-H."/>
            <person name="Turgeon B."/>
            <person name="Goodwin S."/>
            <person name="Spatafora J."/>
            <person name="Crous P."/>
            <person name="Grigoriev I."/>
        </authorList>
    </citation>
    <scope>NUCLEOTIDE SEQUENCE</scope>
    <source>
        <strain evidence="1">CBS 675.92</strain>
    </source>
</reference>
<evidence type="ECO:0000313" key="2">
    <source>
        <dbReference type="Proteomes" id="UP000800035"/>
    </source>
</evidence>
<evidence type="ECO:0000313" key="1">
    <source>
        <dbReference type="EMBL" id="KAF1951073.1"/>
    </source>
</evidence>
<protein>
    <submittedName>
        <fullName evidence="1">Uncharacterized protein</fullName>
    </submittedName>
</protein>
<dbReference type="AlphaFoldDB" id="A0A6A5TE71"/>
<name>A0A6A5TE71_9PLEO</name>
<keyword evidence="2" id="KW-1185">Reference proteome</keyword>
<accession>A0A6A5TE71</accession>
<gene>
    <name evidence="1" type="ORF">CC80DRAFT_216634</name>
</gene>
<sequence>MTLHKSSASADVPICLHGVRFRLGEEDHGGDGSTRYAQLLSSLRFRSIEPQADLNRLDWTRLSMPFRQPPSIDDAAVSAQSSAQLCSLFGGQLIVFSPISFSAVLSEIALLRWHWVGSVPPGLVCCRLTESCRSVQCRFPLPRVATIGCHSPRSNNNSVLIRRCISCSIASSEHLPFARTSVMASSLQAKSPLPSSHEKPHI</sequence>
<dbReference type="EMBL" id="ML977020">
    <property type="protein sequence ID" value="KAF1951073.1"/>
    <property type="molecule type" value="Genomic_DNA"/>
</dbReference>
<organism evidence="1 2">
    <name type="scientific">Byssothecium circinans</name>
    <dbReference type="NCBI Taxonomy" id="147558"/>
    <lineage>
        <taxon>Eukaryota</taxon>
        <taxon>Fungi</taxon>
        <taxon>Dikarya</taxon>
        <taxon>Ascomycota</taxon>
        <taxon>Pezizomycotina</taxon>
        <taxon>Dothideomycetes</taxon>
        <taxon>Pleosporomycetidae</taxon>
        <taxon>Pleosporales</taxon>
        <taxon>Massarineae</taxon>
        <taxon>Massarinaceae</taxon>
        <taxon>Byssothecium</taxon>
    </lineage>
</organism>